<organism evidence="1 2">
    <name type="scientific">Triticum urartu</name>
    <name type="common">Red wild einkorn</name>
    <name type="synonym">Crithodium urartu</name>
    <dbReference type="NCBI Taxonomy" id="4572"/>
    <lineage>
        <taxon>Eukaryota</taxon>
        <taxon>Viridiplantae</taxon>
        <taxon>Streptophyta</taxon>
        <taxon>Embryophyta</taxon>
        <taxon>Tracheophyta</taxon>
        <taxon>Spermatophyta</taxon>
        <taxon>Magnoliopsida</taxon>
        <taxon>Liliopsida</taxon>
        <taxon>Poales</taxon>
        <taxon>Poaceae</taxon>
        <taxon>BOP clade</taxon>
        <taxon>Pooideae</taxon>
        <taxon>Triticodae</taxon>
        <taxon>Triticeae</taxon>
        <taxon>Triticinae</taxon>
        <taxon>Triticum</taxon>
    </lineage>
</organism>
<keyword evidence="2" id="KW-1185">Reference proteome</keyword>
<reference evidence="1" key="2">
    <citation type="submission" date="2018-03" db="EMBL/GenBank/DDBJ databases">
        <title>The Triticum urartu genome reveals the dynamic nature of wheat genome evolution.</title>
        <authorList>
            <person name="Ling H."/>
            <person name="Ma B."/>
            <person name="Shi X."/>
            <person name="Liu H."/>
            <person name="Dong L."/>
            <person name="Sun H."/>
            <person name="Cao Y."/>
            <person name="Gao Q."/>
            <person name="Zheng S."/>
            <person name="Li Y."/>
            <person name="Yu Y."/>
            <person name="Du H."/>
            <person name="Qi M."/>
            <person name="Li Y."/>
            <person name="Yu H."/>
            <person name="Cui Y."/>
            <person name="Wang N."/>
            <person name="Chen C."/>
            <person name="Wu H."/>
            <person name="Zhao Y."/>
            <person name="Zhang J."/>
            <person name="Li Y."/>
            <person name="Zhou W."/>
            <person name="Zhang B."/>
            <person name="Hu W."/>
            <person name="Eijk M."/>
            <person name="Tang J."/>
            <person name="Witsenboer H."/>
            <person name="Zhao S."/>
            <person name="Li Z."/>
            <person name="Zhang A."/>
            <person name="Wang D."/>
            <person name="Liang C."/>
        </authorList>
    </citation>
    <scope>NUCLEOTIDE SEQUENCE [LARGE SCALE GENOMIC DNA]</scope>
    <source>
        <strain evidence="1">cv. G1812</strain>
    </source>
</reference>
<evidence type="ECO:0000313" key="1">
    <source>
        <dbReference type="EnsemblPlants" id="TuG1812G0700005343.01.T01"/>
    </source>
</evidence>
<reference evidence="2" key="1">
    <citation type="journal article" date="2013" name="Nature">
        <title>Draft genome of the wheat A-genome progenitor Triticum urartu.</title>
        <authorList>
            <person name="Ling H.Q."/>
            <person name="Zhao S."/>
            <person name="Liu D."/>
            <person name="Wang J."/>
            <person name="Sun H."/>
            <person name="Zhang C."/>
            <person name="Fan H."/>
            <person name="Li D."/>
            <person name="Dong L."/>
            <person name="Tao Y."/>
            <person name="Gao C."/>
            <person name="Wu H."/>
            <person name="Li Y."/>
            <person name="Cui Y."/>
            <person name="Guo X."/>
            <person name="Zheng S."/>
            <person name="Wang B."/>
            <person name="Yu K."/>
            <person name="Liang Q."/>
            <person name="Yang W."/>
            <person name="Lou X."/>
            <person name="Chen J."/>
            <person name="Feng M."/>
            <person name="Jian J."/>
            <person name="Zhang X."/>
            <person name="Luo G."/>
            <person name="Jiang Y."/>
            <person name="Liu J."/>
            <person name="Wang Z."/>
            <person name="Sha Y."/>
            <person name="Zhang B."/>
            <person name="Wu H."/>
            <person name="Tang D."/>
            <person name="Shen Q."/>
            <person name="Xue P."/>
            <person name="Zou S."/>
            <person name="Wang X."/>
            <person name="Liu X."/>
            <person name="Wang F."/>
            <person name="Yang Y."/>
            <person name="An X."/>
            <person name="Dong Z."/>
            <person name="Zhang K."/>
            <person name="Zhang X."/>
            <person name="Luo M.C."/>
            <person name="Dvorak J."/>
            <person name="Tong Y."/>
            <person name="Wang J."/>
            <person name="Yang H."/>
            <person name="Li Z."/>
            <person name="Wang D."/>
            <person name="Zhang A."/>
            <person name="Wang J."/>
        </authorList>
    </citation>
    <scope>NUCLEOTIDE SEQUENCE</scope>
    <source>
        <strain evidence="2">cv. G1812</strain>
    </source>
</reference>
<proteinExistence type="predicted"/>
<name>A0A8R7VE98_TRIUA</name>
<sequence length="118" mass="13002">MQKHRPLARRSSTVSHRRSTVVLPPSAMSFPADLLSSAQPIEFKRGDLDATHRALLGSDGVGEVVVGAWDGTFIVRLLGFSIFLKSSSEIRRVRFNTTPGLGCRQTKSARQYSSFLLI</sequence>
<dbReference type="Proteomes" id="UP000015106">
    <property type="component" value="Chromosome 7"/>
</dbReference>
<accession>A0A8R7VE98</accession>
<reference evidence="1" key="3">
    <citation type="submission" date="2022-06" db="UniProtKB">
        <authorList>
            <consortium name="EnsemblPlants"/>
        </authorList>
    </citation>
    <scope>IDENTIFICATION</scope>
</reference>
<dbReference type="Gramene" id="TuG1812G0700005343.01.T01">
    <property type="protein sequence ID" value="TuG1812G0700005343.01.T01"/>
    <property type="gene ID" value="TuG1812G0700005343.01"/>
</dbReference>
<protein>
    <submittedName>
        <fullName evidence="1">Uncharacterized protein</fullName>
    </submittedName>
</protein>
<dbReference type="EnsemblPlants" id="TuG1812G0700005343.01.T01">
    <property type="protein sequence ID" value="TuG1812G0700005343.01.T01"/>
    <property type="gene ID" value="TuG1812G0700005343.01"/>
</dbReference>
<dbReference type="AlphaFoldDB" id="A0A8R7VE98"/>
<evidence type="ECO:0000313" key="2">
    <source>
        <dbReference type="Proteomes" id="UP000015106"/>
    </source>
</evidence>